<proteinExistence type="predicted"/>
<protein>
    <submittedName>
        <fullName evidence="1">Uncharacterized protein</fullName>
    </submittedName>
</protein>
<dbReference type="RefSeq" id="WP_154707533.1">
    <property type="nucleotide sequence ID" value="NZ_CP075128.1"/>
</dbReference>
<accession>A0A8E9YC86</accession>
<gene>
    <name evidence="1" type="ORF">A7S45_021060</name>
</gene>
<dbReference type="AlphaFoldDB" id="A0A8E9YC86"/>
<reference evidence="1" key="2">
    <citation type="submission" date="2021-05" db="EMBL/GenBank/DDBJ databases">
        <title>Whole genome PacBio Sequel sequence of Salmonella enterica subsp. enterica.</title>
        <authorList>
            <person name="Hoffmann M."/>
            <person name="Balkey M."/>
            <person name="Luo Y."/>
        </authorList>
    </citation>
    <scope>NUCLEOTIDE SEQUENCE</scope>
    <source>
        <strain evidence="1">CFSAN044923</strain>
    </source>
</reference>
<dbReference type="EMBL" id="CP075128">
    <property type="protein sequence ID" value="QWJ46090.1"/>
    <property type="molecule type" value="Genomic_DNA"/>
</dbReference>
<organism evidence="1">
    <name type="scientific">Salmonella enterica subsp. diarizonae serovar 60:r:e,n,x,z15</name>
    <dbReference type="NCBI Taxonomy" id="1173779"/>
    <lineage>
        <taxon>Bacteria</taxon>
        <taxon>Pseudomonadati</taxon>
        <taxon>Pseudomonadota</taxon>
        <taxon>Gammaproteobacteria</taxon>
        <taxon>Enterobacterales</taxon>
        <taxon>Enterobacteriaceae</taxon>
        <taxon>Salmonella</taxon>
    </lineage>
</organism>
<reference evidence="1" key="1">
    <citation type="submission" date="2016-09" db="EMBL/GenBank/DDBJ databases">
        <authorList>
            <person name="Bell R."/>
        </authorList>
    </citation>
    <scope>NUCLEOTIDE SEQUENCE</scope>
    <source>
        <strain evidence="1">CFSAN044923</strain>
    </source>
</reference>
<name>A0A8E9YC86_SALDZ</name>
<evidence type="ECO:0000313" key="1">
    <source>
        <dbReference type="EMBL" id="QWJ46090.1"/>
    </source>
</evidence>
<sequence length="55" mass="5890">MNEKAAMTAARFLLEKNIIPGAQACTVHGKFEKSSISAGYAGIMPEVICMSQDKT</sequence>